<keyword evidence="7" id="KW-1185">Reference proteome</keyword>
<keyword evidence="4 5" id="KW-0472">Membrane</keyword>
<keyword evidence="2 5" id="KW-0812">Transmembrane</keyword>
<evidence type="ECO:0000256" key="2">
    <source>
        <dbReference type="ARBA" id="ARBA00022692"/>
    </source>
</evidence>
<dbReference type="PANTHER" id="PTHR30249">
    <property type="entry name" value="PUTATIVE SEROTONIN TRANSPORTER"/>
    <property type="match status" value="1"/>
</dbReference>
<dbReference type="Proteomes" id="UP000182569">
    <property type="component" value="Chromosome"/>
</dbReference>
<evidence type="ECO:0000256" key="3">
    <source>
        <dbReference type="ARBA" id="ARBA00022989"/>
    </source>
</evidence>
<dbReference type="EMBL" id="CP015756">
    <property type="protein sequence ID" value="APC39610.1"/>
    <property type="molecule type" value="Genomic_DNA"/>
</dbReference>
<dbReference type="PANTHER" id="PTHR30249:SF0">
    <property type="entry name" value="PLASTIDAL GLYCOLATE_GLYCERATE TRANSLOCATOR 1, CHLOROPLASTIC"/>
    <property type="match status" value="1"/>
</dbReference>
<feature type="transmembrane region" description="Helical" evidence="5">
    <location>
        <begin position="149"/>
        <end position="168"/>
    </location>
</feature>
<feature type="transmembrane region" description="Helical" evidence="5">
    <location>
        <begin position="37"/>
        <end position="55"/>
    </location>
</feature>
<dbReference type="STRING" id="1552.A7L45_05780"/>
<evidence type="ECO:0000256" key="4">
    <source>
        <dbReference type="ARBA" id="ARBA00023136"/>
    </source>
</evidence>
<evidence type="ECO:0008006" key="8">
    <source>
        <dbReference type="Google" id="ProtNLM"/>
    </source>
</evidence>
<feature type="transmembrane region" description="Helical" evidence="5">
    <location>
        <begin position="209"/>
        <end position="230"/>
    </location>
</feature>
<gene>
    <name evidence="6" type="ORF">A7L45_05780</name>
</gene>
<name>A0A1J0GE23_9CLOT</name>
<dbReference type="RefSeq" id="WP_071611903.1">
    <property type="nucleotide sequence ID" value="NZ_CP015756.1"/>
</dbReference>
<keyword evidence="3 5" id="KW-1133">Transmembrane helix</keyword>
<evidence type="ECO:0000313" key="6">
    <source>
        <dbReference type="EMBL" id="APC39610.1"/>
    </source>
</evidence>
<dbReference type="KEGG" id="ceu:A7L45_05780"/>
<dbReference type="GO" id="GO:0016020">
    <property type="term" value="C:membrane"/>
    <property type="evidence" value="ECO:0007669"/>
    <property type="project" value="UniProtKB-SubCell"/>
</dbReference>
<feature type="transmembrane region" description="Helical" evidence="5">
    <location>
        <begin position="6"/>
        <end position="25"/>
    </location>
</feature>
<dbReference type="Pfam" id="PF04172">
    <property type="entry name" value="LrgB"/>
    <property type="match status" value="1"/>
</dbReference>
<evidence type="ECO:0000313" key="7">
    <source>
        <dbReference type="Proteomes" id="UP000182569"/>
    </source>
</evidence>
<protein>
    <recommendedName>
        <fullName evidence="8">LrgB family protein</fullName>
    </recommendedName>
</protein>
<dbReference type="OrthoDB" id="9811701at2"/>
<evidence type="ECO:0000256" key="1">
    <source>
        <dbReference type="ARBA" id="ARBA00004141"/>
    </source>
</evidence>
<feature type="transmembrane region" description="Helical" evidence="5">
    <location>
        <begin position="180"/>
        <end position="197"/>
    </location>
</feature>
<sequence>MNDLITSPVFGVITSLIAYEIGIYIKNKGRLSIFNPLLIAIIILIFFLEKFHIPYADYNNGGQIISFFLFPATIALALPMYKKFALFKENAVSILIGIFSGAISGFICVVFLSKLFGLTNVLTESLIPKSITTPIGIALSKQLGGLSSITVVAIIMTGIIGSVVGPFLHKIFKIKDKVALGIAMGASAHALGTARSIEIGELEGAMSGLTMAISGVVAVLLYPLLWKIVLEIFK</sequence>
<reference evidence="7" key="1">
    <citation type="journal article" date="2016" name="Front. Microbiol.">
        <title>Complete Genome Sequence of Clostridium estertheticum DSM 8809, a Microbe Identified in Spoiled Vacuum Packed Beef.</title>
        <authorList>
            <person name="Yu Z."/>
            <person name="Gunn L."/>
            <person name="Brennan E."/>
            <person name="Reid R."/>
            <person name="Wall P.G."/>
            <person name="Gaora O.P."/>
            <person name="Hurley D."/>
            <person name="Bolton D."/>
            <person name="Fanning S."/>
        </authorList>
    </citation>
    <scope>NUCLEOTIDE SEQUENCE [LARGE SCALE GENOMIC DNA]</scope>
    <source>
        <strain evidence="7">DSM 8809</strain>
    </source>
</reference>
<dbReference type="InterPro" id="IPR007300">
    <property type="entry name" value="CidB/LrgB"/>
</dbReference>
<accession>A0A1J0GE23</accession>
<feature type="transmembrane region" description="Helical" evidence="5">
    <location>
        <begin position="91"/>
        <end position="112"/>
    </location>
</feature>
<evidence type="ECO:0000256" key="5">
    <source>
        <dbReference type="SAM" id="Phobius"/>
    </source>
</evidence>
<proteinExistence type="predicted"/>
<comment type="subcellular location">
    <subcellularLocation>
        <location evidence="1">Membrane</location>
        <topology evidence="1">Multi-pass membrane protein</topology>
    </subcellularLocation>
</comment>
<organism evidence="6 7">
    <name type="scientific">Clostridium estertheticum subsp. estertheticum</name>
    <dbReference type="NCBI Taxonomy" id="1552"/>
    <lineage>
        <taxon>Bacteria</taxon>
        <taxon>Bacillati</taxon>
        <taxon>Bacillota</taxon>
        <taxon>Clostridia</taxon>
        <taxon>Eubacteriales</taxon>
        <taxon>Clostridiaceae</taxon>
        <taxon>Clostridium</taxon>
    </lineage>
</organism>
<dbReference type="AlphaFoldDB" id="A0A1J0GE23"/>
<feature type="transmembrane region" description="Helical" evidence="5">
    <location>
        <begin position="61"/>
        <end position="79"/>
    </location>
</feature>